<sequence length="72" mass="7832">MFGVLRAANERGAKGPYVPGSFAMLDTSEAIIQVLLDGMELVLPMRSFPARQPNAADWKGFWNGFGKDGNSE</sequence>
<dbReference type="EMBL" id="CU459003">
    <property type="protein sequence ID" value="CAM76868.1"/>
    <property type="molecule type" value="Genomic_DNA"/>
</dbReference>
<reference evidence="1" key="1">
    <citation type="journal article" date="2007" name="J. Bacteriol.">
        <title>Comparative genome analysis of four magnetotactic bacteria reveals a complex set of group-specific genes implicated in magnetosome biomineralization and function.</title>
        <authorList>
            <person name="Richter M."/>
            <person name="Kube M."/>
            <person name="Bazylinski D.A."/>
            <person name="Lombardot T."/>
            <person name="Gloeckner F.O."/>
            <person name="Reinhardt R."/>
            <person name="Schueler D."/>
        </authorList>
    </citation>
    <scope>NUCLEOTIDE SEQUENCE</scope>
    <source>
        <strain evidence="1">MSR-1</strain>
    </source>
</reference>
<dbReference type="AlphaFoldDB" id="A4U1W1"/>
<proteinExistence type="predicted"/>
<accession>A4U1W1</accession>
<gene>
    <name evidence="1" type="ORF">MGR_0172</name>
</gene>
<protein>
    <submittedName>
        <fullName evidence="1">Uncharacterized protein</fullName>
    </submittedName>
</protein>
<name>A4U1W1_9PROT</name>
<organism evidence="1">
    <name type="scientific">Magnetospirillum gryphiswaldense</name>
    <dbReference type="NCBI Taxonomy" id="55518"/>
    <lineage>
        <taxon>Bacteria</taxon>
        <taxon>Pseudomonadati</taxon>
        <taxon>Pseudomonadota</taxon>
        <taxon>Alphaproteobacteria</taxon>
        <taxon>Rhodospirillales</taxon>
        <taxon>Rhodospirillaceae</taxon>
        <taxon>Magnetospirillum</taxon>
    </lineage>
</organism>
<evidence type="ECO:0000313" key="1">
    <source>
        <dbReference type="EMBL" id="CAM76868.1"/>
    </source>
</evidence>